<dbReference type="OrthoDB" id="3642468at2759"/>
<gene>
    <name evidence="2" type="ORF">FALBO_13715</name>
</gene>
<evidence type="ECO:0000313" key="3">
    <source>
        <dbReference type="Proteomes" id="UP000554235"/>
    </source>
</evidence>
<accession>A0A8H4PG60</accession>
<dbReference type="AlphaFoldDB" id="A0A8H4PG60"/>
<feature type="transmembrane region" description="Helical" evidence="1">
    <location>
        <begin position="356"/>
        <end position="378"/>
    </location>
</feature>
<evidence type="ECO:0000313" key="2">
    <source>
        <dbReference type="EMBL" id="KAF4459527.1"/>
    </source>
</evidence>
<name>A0A8H4PG60_9HYPO</name>
<keyword evidence="1" id="KW-0812">Transmembrane</keyword>
<dbReference type="Proteomes" id="UP000554235">
    <property type="component" value="Unassembled WGS sequence"/>
</dbReference>
<keyword evidence="1" id="KW-1133">Transmembrane helix</keyword>
<evidence type="ECO:0000256" key="1">
    <source>
        <dbReference type="SAM" id="Phobius"/>
    </source>
</evidence>
<dbReference type="EMBL" id="JAADYS010002152">
    <property type="protein sequence ID" value="KAF4459527.1"/>
    <property type="molecule type" value="Genomic_DNA"/>
</dbReference>
<dbReference type="Gene3D" id="1.20.58.340">
    <property type="entry name" value="Magnesium transport protein CorA, transmembrane region"/>
    <property type="match status" value="1"/>
</dbReference>
<reference evidence="2 3" key="1">
    <citation type="submission" date="2020-01" db="EMBL/GenBank/DDBJ databases">
        <title>Identification and distribution of gene clusters putatively required for synthesis of sphingolipid metabolism inhibitors in phylogenetically diverse species of the filamentous fungus Fusarium.</title>
        <authorList>
            <person name="Kim H.-S."/>
            <person name="Busman M."/>
            <person name="Brown D.W."/>
            <person name="Divon H."/>
            <person name="Uhlig S."/>
            <person name="Proctor R.H."/>
        </authorList>
    </citation>
    <scope>NUCLEOTIDE SEQUENCE [LARGE SCALE GENOMIC DNA]</scope>
    <source>
        <strain evidence="2 3">NRRL 20459</strain>
    </source>
</reference>
<feature type="transmembrane region" description="Helical" evidence="1">
    <location>
        <begin position="398"/>
        <end position="422"/>
    </location>
</feature>
<proteinExistence type="predicted"/>
<organism evidence="2 3">
    <name type="scientific">Fusarium albosuccineum</name>
    <dbReference type="NCBI Taxonomy" id="1237068"/>
    <lineage>
        <taxon>Eukaryota</taxon>
        <taxon>Fungi</taxon>
        <taxon>Dikarya</taxon>
        <taxon>Ascomycota</taxon>
        <taxon>Pezizomycotina</taxon>
        <taxon>Sordariomycetes</taxon>
        <taxon>Hypocreomycetidae</taxon>
        <taxon>Hypocreales</taxon>
        <taxon>Nectriaceae</taxon>
        <taxon>Fusarium</taxon>
        <taxon>Fusarium decemcellulare species complex</taxon>
    </lineage>
</organism>
<keyword evidence="1" id="KW-0472">Membrane</keyword>
<comment type="caution">
    <text evidence="2">The sequence shown here is derived from an EMBL/GenBank/DDBJ whole genome shotgun (WGS) entry which is preliminary data.</text>
</comment>
<keyword evidence="3" id="KW-1185">Reference proteome</keyword>
<sequence length="459" mass="51391">MATIDDYFASRQCVWGDFTASGNISVRVSEIRRSRISNSIYQTFTHAIPNESIPAWLSSVPDFQAIDNHSDHKEDICLLRVVWFPYNRKDGKIDVGRGVLSKVTQAFHHHLAQSRFRATFAGASSVMEPSNGNQTYWFCNHPHLAVTWSRDPGSRVMNVILIAQPSKIAMLQDLISCQFIQELATFDLLPSLLCLILLCREIDNLLSDVKSQVRQAEVRTGHHCFTNRAEMPASGDLLQLSAVMSGCMSNLAVLTRRLGVLGTLKKWTDDVTVELREEKSTKASLEAVTTILSTVQQHSVMQQLDIEFFKKRTQTQHEALLHLIGEHGNLASRGLAQDSYSLAMLARKDTSMMKGLAFLAAVFVPPAFVSSLLSIPLFDWGSTGEDAEGSSPPLGTKVLIYLSITGPLMLITFAIWGIFLCWERSERRVRFDTSESTGYQEAAERSEMISLIAKRRLYR</sequence>
<protein>
    <submittedName>
        <fullName evidence="2">Uncharacterized protein</fullName>
    </submittedName>
</protein>